<dbReference type="InterPro" id="IPR029044">
    <property type="entry name" value="Nucleotide-diphossugar_trans"/>
</dbReference>
<dbReference type="PANTHER" id="PTHR43646:SF2">
    <property type="entry name" value="GLYCOSYLTRANSFERASE 2-LIKE DOMAIN-CONTAINING PROTEIN"/>
    <property type="match status" value="1"/>
</dbReference>
<dbReference type="EMBL" id="JACIJD010000017">
    <property type="protein sequence ID" value="MBB5695331.1"/>
    <property type="molecule type" value="Genomic_DNA"/>
</dbReference>
<keyword evidence="4 7" id="KW-0808">Transferase</keyword>
<dbReference type="PANTHER" id="PTHR43646">
    <property type="entry name" value="GLYCOSYLTRANSFERASE"/>
    <property type="match status" value="1"/>
</dbReference>
<comment type="caution">
    <text evidence="7">The sequence shown here is derived from an EMBL/GenBank/DDBJ whole genome shotgun (WGS) entry which is preliminary data.</text>
</comment>
<dbReference type="SUPFAM" id="SSF53448">
    <property type="entry name" value="Nucleotide-diphospho-sugar transferases"/>
    <property type="match status" value="1"/>
</dbReference>
<name>A0A840YGE1_9PROT</name>
<keyword evidence="3" id="KW-0328">Glycosyltransferase</keyword>
<reference evidence="7 8" key="1">
    <citation type="submission" date="2020-08" db="EMBL/GenBank/DDBJ databases">
        <title>Genomic Encyclopedia of Type Strains, Phase IV (KMG-IV): sequencing the most valuable type-strain genomes for metagenomic binning, comparative biology and taxonomic classification.</title>
        <authorList>
            <person name="Goeker M."/>
        </authorList>
    </citation>
    <scope>NUCLEOTIDE SEQUENCE [LARGE SCALE GENOMIC DNA]</scope>
    <source>
        <strain evidence="7 8">DSM 25622</strain>
    </source>
</reference>
<protein>
    <submittedName>
        <fullName evidence="7">Glycosyltransferase involved in cell wall biosynthesis</fullName>
    </submittedName>
</protein>
<keyword evidence="5" id="KW-0472">Membrane</keyword>
<accession>A0A840YGE1</accession>
<dbReference type="GO" id="GO:0005886">
    <property type="term" value="C:plasma membrane"/>
    <property type="evidence" value="ECO:0007669"/>
    <property type="project" value="UniProtKB-SubCell"/>
</dbReference>
<proteinExistence type="predicted"/>
<evidence type="ECO:0000313" key="7">
    <source>
        <dbReference type="EMBL" id="MBB5695331.1"/>
    </source>
</evidence>
<dbReference type="AlphaFoldDB" id="A0A840YGE1"/>
<evidence type="ECO:0000256" key="4">
    <source>
        <dbReference type="ARBA" id="ARBA00022679"/>
    </source>
</evidence>
<evidence type="ECO:0000256" key="2">
    <source>
        <dbReference type="ARBA" id="ARBA00022475"/>
    </source>
</evidence>
<feature type="domain" description="Glycosyltransferase 2-like" evidence="6">
    <location>
        <begin position="6"/>
        <end position="163"/>
    </location>
</feature>
<dbReference type="Proteomes" id="UP000580654">
    <property type="component" value="Unassembled WGS sequence"/>
</dbReference>
<evidence type="ECO:0000256" key="3">
    <source>
        <dbReference type="ARBA" id="ARBA00022676"/>
    </source>
</evidence>
<evidence type="ECO:0000313" key="8">
    <source>
        <dbReference type="Proteomes" id="UP000580654"/>
    </source>
</evidence>
<organism evidence="7 8">
    <name type="scientific">Muricoccus pecuniae</name>
    <dbReference type="NCBI Taxonomy" id="693023"/>
    <lineage>
        <taxon>Bacteria</taxon>
        <taxon>Pseudomonadati</taxon>
        <taxon>Pseudomonadota</taxon>
        <taxon>Alphaproteobacteria</taxon>
        <taxon>Acetobacterales</taxon>
        <taxon>Roseomonadaceae</taxon>
        <taxon>Muricoccus</taxon>
    </lineage>
</organism>
<dbReference type="CDD" id="cd02522">
    <property type="entry name" value="GT_2_like_a"/>
    <property type="match status" value="1"/>
</dbReference>
<dbReference type="InterPro" id="IPR026461">
    <property type="entry name" value="Trfase_2_rSAM/seldom_assoc"/>
</dbReference>
<dbReference type="InterPro" id="IPR001173">
    <property type="entry name" value="Glyco_trans_2-like"/>
</dbReference>
<dbReference type="Gene3D" id="3.90.550.10">
    <property type="entry name" value="Spore Coat Polysaccharide Biosynthesis Protein SpsA, Chain A"/>
    <property type="match status" value="1"/>
</dbReference>
<gene>
    <name evidence="7" type="ORF">FHS87_003388</name>
</gene>
<keyword evidence="8" id="KW-1185">Reference proteome</keyword>
<sequence length="242" mass="26519">MSGVAIVIPVLDEAASLPRLLRSIAALHPAPDEVVAVDGGSRDASVAIARAGGMRVVEHPVRGRAAQINRGVEEVSAPIVLVLHADTILPDDAVEVIRRVMADPATALAGFTPLLSGPGTVRWGTSFHNWIKTWYAPLLFRPHLFLRGARLLFGDHAMFFRRADFLAVGGCDTTLAVMEDADLCIRFARLGRTRLVNRVVLTSDRRVAAWGGLRANLIYLKVGIRWGLGLRKRLERHYPDVR</sequence>
<evidence type="ECO:0000259" key="6">
    <source>
        <dbReference type="Pfam" id="PF00535"/>
    </source>
</evidence>
<evidence type="ECO:0000256" key="1">
    <source>
        <dbReference type="ARBA" id="ARBA00004236"/>
    </source>
</evidence>
<dbReference type="Pfam" id="PF00535">
    <property type="entry name" value="Glycos_transf_2"/>
    <property type="match status" value="1"/>
</dbReference>
<evidence type="ECO:0000256" key="5">
    <source>
        <dbReference type="ARBA" id="ARBA00023136"/>
    </source>
</evidence>
<keyword evidence="2" id="KW-1003">Cell membrane</keyword>
<comment type="subcellular location">
    <subcellularLocation>
        <location evidence="1">Cell membrane</location>
    </subcellularLocation>
</comment>
<dbReference type="GO" id="GO:0016757">
    <property type="term" value="F:glycosyltransferase activity"/>
    <property type="evidence" value="ECO:0007669"/>
    <property type="project" value="UniProtKB-KW"/>
</dbReference>
<dbReference type="RefSeq" id="WP_184520538.1">
    <property type="nucleotide sequence ID" value="NZ_JACIJD010000017.1"/>
</dbReference>